<dbReference type="KEGG" id="tfo:BFO_1969"/>
<sequence>MEVCNELNREIKCLKAFFFDENNIWLATEMFIDHTPELDDFMERLLGILHAGRLKMQAKL</sequence>
<organism evidence="1 2">
    <name type="scientific">Tannerella forsythia (strain ATCC 43037 / JCM 10827 / CCUG 21028 A / KCTC 5666 / FDC 338)</name>
    <name type="common">Bacteroides forsythus</name>
    <dbReference type="NCBI Taxonomy" id="203275"/>
    <lineage>
        <taxon>Bacteria</taxon>
        <taxon>Pseudomonadati</taxon>
        <taxon>Bacteroidota</taxon>
        <taxon>Bacteroidia</taxon>
        <taxon>Bacteroidales</taxon>
        <taxon>Tannerellaceae</taxon>
        <taxon>Tannerella</taxon>
    </lineage>
</organism>
<keyword evidence="2" id="KW-1185">Reference proteome</keyword>
<gene>
    <name evidence="1" type="ordered locus">BFO_1969</name>
</gene>
<protein>
    <submittedName>
        <fullName evidence="1">Uncharacterized protein</fullName>
    </submittedName>
</protein>
<proteinExistence type="predicted"/>
<dbReference type="EMBL" id="CP003191">
    <property type="protein sequence ID" value="AEW20162.1"/>
    <property type="molecule type" value="Genomic_DNA"/>
</dbReference>
<evidence type="ECO:0000313" key="1">
    <source>
        <dbReference type="EMBL" id="AEW20162.1"/>
    </source>
</evidence>
<dbReference type="PATRIC" id="fig|203275.8.peg.1786"/>
<name>G8UQ46_TANFA</name>
<accession>G8UQ46</accession>
<reference evidence="2" key="1">
    <citation type="submission" date="2011-12" db="EMBL/GenBank/DDBJ databases">
        <title>Complete sequence of Tannerella forsythia ATCC 43037.</title>
        <authorList>
            <person name="Dewhirst F."/>
            <person name="Tanner A."/>
            <person name="Izard J."/>
            <person name="Brinkac L."/>
            <person name="Durkin A.S."/>
            <person name="Hostetler J."/>
            <person name="Shetty J."/>
            <person name="Torralba M."/>
            <person name="Gill S."/>
            <person name="Nelson K."/>
        </authorList>
    </citation>
    <scope>NUCLEOTIDE SEQUENCE [LARGE SCALE GENOMIC DNA]</scope>
    <source>
        <strain evidence="2">ATCC 43037 / JCM 10827 / CCUG 33226 / KCTC 5666 / FDC 338</strain>
    </source>
</reference>
<dbReference type="HOGENOM" id="CLU_2940261_0_0_10"/>
<evidence type="ECO:0000313" key="2">
    <source>
        <dbReference type="Proteomes" id="UP000005436"/>
    </source>
</evidence>
<dbReference type="AlphaFoldDB" id="G8UQ46"/>
<dbReference type="Proteomes" id="UP000005436">
    <property type="component" value="Chromosome"/>
</dbReference>